<dbReference type="EMBL" id="MU004240">
    <property type="protein sequence ID" value="KAF2665740.1"/>
    <property type="molecule type" value="Genomic_DNA"/>
</dbReference>
<organism evidence="3 4">
    <name type="scientific">Microthyrium microscopicum</name>
    <dbReference type="NCBI Taxonomy" id="703497"/>
    <lineage>
        <taxon>Eukaryota</taxon>
        <taxon>Fungi</taxon>
        <taxon>Dikarya</taxon>
        <taxon>Ascomycota</taxon>
        <taxon>Pezizomycotina</taxon>
        <taxon>Dothideomycetes</taxon>
        <taxon>Dothideomycetes incertae sedis</taxon>
        <taxon>Microthyriales</taxon>
        <taxon>Microthyriaceae</taxon>
        <taxon>Microthyrium</taxon>
    </lineage>
</organism>
<evidence type="ECO:0000313" key="3">
    <source>
        <dbReference type="EMBL" id="KAF2665740.1"/>
    </source>
</evidence>
<evidence type="ECO:0000313" key="4">
    <source>
        <dbReference type="Proteomes" id="UP000799302"/>
    </source>
</evidence>
<evidence type="ECO:0000256" key="1">
    <source>
        <dbReference type="SAM" id="MobiDB-lite"/>
    </source>
</evidence>
<dbReference type="AlphaFoldDB" id="A0A6A6U1F5"/>
<gene>
    <name evidence="3" type="ORF">BT63DRAFT_428688</name>
</gene>
<feature type="compositionally biased region" description="Basic and acidic residues" evidence="1">
    <location>
        <begin position="403"/>
        <end position="412"/>
    </location>
</feature>
<dbReference type="Proteomes" id="UP000799302">
    <property type="component" value="Unassembled WGS sequence"/>
</dbReference>
<feature type="region of interest" description="Disordered" evidence="1">
    <location>
        <begin position="191"/>
        <end position="259"/>
    </location>
</feature>
<feature type="region of interest" description="Disordered" evidence="1">
    <location>
        <begin position="279"/>
        <end position="412"/>
    </location>
</feature>
<dbReference type="PANTHER" id="PTHR38117">
    <property type="entry name" value="NACHT AND WD40 DOMAIN PROTEIN"/>
    <property type="match status" value="1"/>
</dbReference>
<name>A0A6A6U1F5_9PEZI</name>
<protein>
    <recommendedName>
        <fullName evidence="2">DUF7053 domain-containing protein</fullName>
    </recommendedName>
</protein>
<sequence>MLRKKEVYTQITPINSLIPRQLAIDLLHSHGEIITINPLVLDYKQIKAPRDAEADEFYSTWYEITERVQFMPGIGKLGSGKISFKGCFHDMPWGIQTHMLIPMGIDMRNKWRICGNQPGEPAEARELGIGAPANGLYLREDIEIKCNITMVSFVKSQMKAAAKTMVDRMLKKAELLDSGALQAMMEDGKLKTINPSDVGSHGPVPLPSPSRMSVPTQPPGSPGLPYQVPKIDSQYGPQSPPLQHAQMQHPQYPGYPSQYPQQYAQQYPQQMQYPQQYAPQYAQQGQPGQQGAVMELPGDSYHPQHSPSFAPNSPYNQHLRPASNISEYSQGQGSPHLSNAHWSTQSRPISNLSDSTPHKSPGLDHGGFIAELPTMNEGTEEQQQAALRKLEGSPRPPVQPDQVPEHTQFKKI</sequence>
<proteinExistence type="predicted"/>
<feature type="compositionally biased region" description="Low complexity" evidence="1">
    <location>
        <begin position="250"/>
        <end position="259"/>
    </location>
</feature>
<feature type="domain" description="DUF7053" evidence="2">
    <location>
        <begin position="3"/>
        <end position="174"/>
    </location>
</feature>
<dbReference type="PANTHER" id="PTHR38117:SF2">
    <property type="entry name" value="NACHT AND WD40 DOMAIN PROTEIN"/>
    <property type="match status" value="1"/>
</dbReference>
<reference evidence="3" key="1">
    <citation type="journal article" date="2020" name="Stud. Mycol.">
        <title>101 Dothideomycetes genomes: a test case for predicting lifestyles and emergence of pathogens.</title>
        <authorList>
            <person name="Haridas S."/>
            <person name="Albert R."/>
            <person name="Binder M."/>
            <person name="Bloem J."/>
            <person name="Labutti K."/>
            <person name="Salamov A."/>
            <person name="Andreopoulos B."/>
            <person name="Baker S."/>
            <person name="Barry K."/>
            <person name="Bills G."/>
            <person name="Bluhm B."/>
            <person name="Cannon C."/>
            <person name="Castanera R."/>
            <person name="Culley D."/>
            <person name="Daum C."/>
            <person name="Ezra D."/>
            <person name="Gonzalez J."/>
            <person name="Henrissat B."/>
            <person name="Kuo A."/>
            <person name="Liang C."/>
            <person name="Lipzen A."/>
            <person name="Lutzoni F."/>
            <person name="Magnuson J."/>
            <person name="Mondo S."/>
            <person name="Nolan M."/>
            <person name="Ohm R."/>
            <person name="Pangilinan J."/>
            <person name="Park H.-J."/>
            <person name="Ramirez L."/>
            <person name="Alfaro M."/>
            <person name="Sun H."/>
            <person name="Tritt A."/>
            <person name="Yoshinaga Y."/>
            <person name="Zwiers L.-H."/>
            <person name="Turgeon B."/>
            <person name="Goodwin S."/>
            <person name="Spatafora J."/>
            <person name="Crous P."/>
            <person name="Grigoriev I."/>
        </authorList>
    </citation>
    <scope>NUCLEOTIDE SEQUENCE</scope>
    <source>
        <strain evidence="3">CBS 115976</strain>
    </source>
</reference>
<keyword evidence="4" id="KW-1185">Reference proteome</keyword>
<feature type="compositionally biased region" description="Low complexity" evidence="1">
    <location>
        <begin position="279"/>
        <end position="292"/>
    </location>
</feature>
<dbReference type="InterPro" id="IPR055481">
    <property type="entry name" value="DUF7053"/>
</dbReference>
<accession>A0A6A6U1F5</accession>
<feature type="compositionally biased region" description="Polar residues" evidence="1">
    <location>
        <begin position="323"/>
        <end position="355"/>
    </location>
</feature>
<dbReference type="OrthoDB" id="5078320at2759"/>
<dbReference type="Pfam" id="PF23155">
    <property type="entry name" value="DUF7053"/>
    <property type="match status" value="1"/>
</dbReference>
<feature type="compositionally biased region" description="Polar residues" evidence="1">
    <location>
        <begin position="303"/>
        <end position="316"/>
    </location>
</feature>
<evidence type="ECO:0000259" key="2">
    <source>
        <dbReference type="Pfam" id="PF23155"/>
    </source>
</evidence>